<dbReference type="Proteomes" id="UP000482960">
    <property type="component" value="Unassembled WGS sequence"/>
</dbReference>
<feature type="region of interest" description="Disordered" evidence="1">
    <location>
        <begin position="91"/>
        <end position="117"/>
    </location>
</feature>
<keyword evidence="3" id="KW-1185">Reference proteome</keyword>
<dbReference type="AlphaFoldDB" id="A0A6V8L8E9"/>
<accession>A0A6V8L8E9</accession>
<gene>
    <name evidence="2" type="ORF">Prum_025970</name>
</gene>
<evidence type="ECO:0000256" key="1">
    <source>
        <dbReference type="SAM" id="MobiDB-lite"/>
    </source>
</evidence>
<proteinExistence type="predicted"/>
<name>A0A6V8L8E9_9ACTN</name>
<dbReference type="EMBL" id="BLPG01000001">
    <property type="protein sequence ID" value="GFJ88955.1"/>
    <property type="molecule type" value="Genomic_DNA"/>
</dbReference>
<sequence length="129" mass="14193">MARHWWSIEVRDGEFSAERWRDAHGEALFEMAATHGSRDWNWVERPWGLVLEIAFKQPDDWQRFRDLPGVRAALDAVPDPVNGLYVYPGRGGSAGAGKPRRPLPTLGAGAAPIPEEPSPIIVAGRSAVA</sequence>
<organism evidence="2 3">
    <name type="scientific">Phytohabitans rumicis</name>
    <dbReference type="NCBI Taxonomy" id="1076125"/>
    <lineage>
        <taxon>Bacteria</taxon>
        <taxon>Bacillati</taxon>
        <taxon>Actinomycetota</taxon>
        <taxon>Actinomycetes</taxon>
        <taxon>Micromonosporales</taxon>
        <taxon>Micromonosporaceae</taxon>
    </lineage>
</organism>
<evidence type="ECO:0008006" key="4">
    <source>
        <dbReference type="Google" id="ProtNLM"/>
    </source>
</evidence>
<evidence type="ECO:0000313" key="3">
    <source>
        <dbReference type="Proteomes" id="UP000482960"/>
    </source>
</evidence>
<reference evidence="2 3" key="1">
    <citation type="submission" date="2020-03" db="EMBL/GenBank/DDBJ databases">
        <title>Whole genome shotgun sequence of Phytohabitans rumicis NBRC 108638.</title>
        <authorList>
            <person name="Komaki H."/>
            <person name="Tamura T."/>
        </authorList>
    </citation>
    <scope>NUCLEOTIDE SEQUENCE [LARGE SCALE GENOMIC DNA]</scope>
    <source>
        <strain evidence="2 3">NBRC 108638</strain>
    </source>
</reference>
<comment type="caution">
    <text evidence="2">The sequence shown here is derived from an EMBL/GenBank/DDBJ whole genome shotgun (WGS) entry which is preliminary data.</text>
</comment>
<evidence type="ECO:0000313" key="2">
    <source>
        <dbReference type="EMBL" id="GFJ88955.1"/>
    </source>
</evidence>
<dbReference type="RefSeq" id="WP_173076523.1">
    <property type="nucleotide sequence ID" value="NZ_BAABJB010000014.1"/>
</dbReference>
<reference evidence="2 3" key="2">
    <citation type="submission" date="2020-03" db="EMBL/GenBank/DDBJ databases">
        <authorList>
            <person name="Ichikawa N."/>
            <person name="Kimura A."/>
            <person name="Kitahashi Y."/>
            <person name="Uohara A."/>
        </authorList>
    </citation>
    <scope>NUCLEOTIDE SEQUENCE [LARGE SCALE GENOMIC DNA]</scope>
    <source>
        <strain evidence="2 3">NBRC 108638</strain>
    </source>
</reference>
<protein>
    <recommendedName>
        <fullName evidence="4">ABM domain-containing protein</fullName>
    </recommendedName>
</protein>
<feature type="compositionally biased region" description="Low complexity" evidence="1">
    <location>
        <begin position="107"/>
        <end position="117"/>
    </location>
</feature>